<organism evidence="2 3">
    <name type="scientific">Diploscapter pachys</name>
    <dbReference type="NCBI Taxonomy" id="2018661"/>
    <lineage>
        <taxon>Eukaryota</taxon>
        <taxon>Metazoa</taxon>
        <taxon>Ecdysozoa</taxon>
        <taxon>Nematoda</taxon>
        <taxon>Chromadorea</taxon>
        <taxon>Rhabditida</taxon>
        <taxon>Rhabditina</taxon>
        <taxon>Rhabditomorpha</taxon>
        <taxon>Rhabditoidea</taxon>
        <taxon>Rhabditidae</taxon>
        <taxon>Diploscapter</taxon>
    </lineage>
</organism>
<comment type="caution">
    <text evidence="2">The sequence shown here is derived from an EMBL/GenBank/DDBJ whole genome shotgun (WGS) entry which is preliminary data.</text>
</comment>
<dbReference type="EMBL" id="LIAE01008603">
    <property type="protein sequence ID" value="PAV73417.1"/>
    <property type="molecule type" value="Genomic_DNA"/>
</dbReference>
<protein>
    <submittedName>
        <fullName evidence="2">Uncharacterized protein</fullName>
    </submittedName>
</protein>
<keyword evidence="3" id="KW-1185">Reference proteome</keyword>
<proteinExistence type="predicted"/>
<gene>
    <name evidence="2" type="ORF">WR25_05746</name>
</gene>
<name>A0A2A2KHN1_9BILA</name>
<reference evidence="2 3" key="1">
    <citation type="journal article" date="2017" name="Curr. Biol.">
        <title>Genome architecture and evolution of a unichromosomal asexual nematode.</title>
        <authorList>
            <person name="Fradin H."/>
            <person name="Zegar C."/>
            <person name="Gutwein M."/>
            <person name="Lucas J."/>
            <person name="Kovtun M."/>
            <person name="Corcoran D."/>
            <person name="Baugh L.R."/>
            <person name="Kiontke K."/>
            <person name="Gunsalus K."/>
            <person name="Fitch D.H."/>
            <person name="Piano F."/>
        </authorList>
    </citation>
    <scope>NUCLEOTIDE SEQUENCE [LARGE SCALE GENOMIC DNA]</scope>
    <source>
        <strain evidence="2">PF1309</strain>
    </source>
</reference>
<sequence length="347" mass="36727">MATRISRGSRKRGLVNSGMGRPVIIPPPPGGGGAAIAVTEGADAVGVVLVETPPPSRSLVAVSLPAKAREDLDALGRHEIIEGGRIAQGEAGCGRKAQPRHVRHRQAGAFDQVGELFGGQELVPIVRAARDAASAFRQRDQREAGERRAIGGRQDQQAVVVQRFGEAADEAGGVADMLDDLEAGDEVEAAGHAFDAGRSVIDGEPAHRRMRFCHRDIFRCRIDAGDGRAQPGERFGEQPGAAADVERRLAGERREAGVVTVPMQVDRGPDVAQPHRVELVEHRRRAFGVPPVLRHASEMLGLAGVDGGGAGNAVGGIDRAACACHGRYLSGRTLSPKEFGETRWHVS</sequence>
<evidence type="ECO:0000313" key="2">
    <source>
        <dbReference type="EMBL" id="PAV73417.1"/>
    </source>
</evidence>
<dbReference type="AlphaFoldDB" id="A0A2A2KHN1"/>
<dbReference type="Proteomes" id="UP000218231">
    <property type="component" value="Unassembled WGS sequence"/>
</dbReference>
<accession>A0A2A2KHN1</accession>
<evidence type="ECO:0000313" key="3">
    <source>
        <dbReference type="Proteomes" id="UP000218231"/>
    </source>
</evidence>
<evidence type="ECO:0000256" key="1">
    <source>
        <dbReference type="SAM" id="MobiDB-lite"/>
    </source>
</evidence>
<feature type="region of interest" description="Disordered" evidence="1">
    <location>
        <begin position="1"/>
        <end position="27"/>
    </location>
</feature>